<evidence type="ECO:0000313" key="2">
    <source>
        <dbReference type="EMBL" id="SFJ68404.1"/>
    </source>
</evidence>
<keyword evidence="1" id="KW-0472">Membrane</keyword>
<sequence length="84" mass="8963">MAAQDTNSFRTFQGHARPMGLNETSFRQRLRLPMATLVLGLMAALAIAGGALDTLIGRQVIGGLTEVEYLTAPLPVTEPAPLQD</sequence>
<gene>
    <name evidence="2" type="ORF">SAMN04488138_10848</name>
</gene>
<dbReference type="EMBL" id="FORY01000008">
    <property type="protein sequence ID" value="SFJ68404.1"/>
    <property type="molecule type" value="Genomic_DNA"/>
</dbReference>
<dbReference type="RefSeq" id="WP_139222491.1">
    <property type="nucleotide sequence ID" value="NZ_FORY01000008.1"/>
</dbReference>
<organism evidence="2 3">
    <name type="scientific">Celeribacter halophilus</name>
    <dbReference type="NCBI Taxonomy" id="576117"/>
    <lineage>
        <taxon>Bacteria</taxon>
        <taxon>Pseudomonadati</taxon>
        <taxon>Pseudomonadota</taxon>
        <taxon>Alphaproteobacteria</taxon>
        <taxon>Rhodobacterales</taxon>
        <taxon>Roseobacteraceae</taxon>
        <taxon>Celeribacter</taxon>
    </lineage>
</organism>
<keyword evidence="1" id="KW-0812">Transmembrane</keyword>
<dbReference type="Proteomes" id="UP000183299">
    <property type="component" value="Unassembled WGS sequence"/>
</dbReference>
<name>A0A1I3TBB8_9RHOB</name>
<reference evidence="2 3" key="1">
    <citation type="submission" date="2016-10" db="EMBL/GenBank/DDBJ databases">
        <authorList>
            <person name="de Groot N.N."/>
        </authorList>
    </citation>
    <scope>NUCLEOTIDE SEQUENCE [LARGE SCALE GENOMIC DNA]</scope>
    <source>
        <strain evidence="2 3">CGMCC 1.8891</strain>
    </source>
</reference>
<keyword evidence="1" id="KW-1133">Transmembrane helix</keyword>
<evidence type="ECO:0000313" key="3">
    <source>
        <dbReference type="Proteomes" id="UP000183299"/>
    </source>
</evidence>
<evidence type="ECO:0000256" key="1">
    <source>
        <dbReference type="SAM" id="Phobius"/>
    </source>
</evidence>
<accession>A0A1I3TBB8</accession>
<feature type="transmembrane region" description="Helical" evidence="1">
    <location>
        <begin position="32"/>
        <end position="52"/>
    </location>
</feature>
<proteinExistence type="predicted"/>
<protein>
    <submittedName>
        <fullName evidence="2">Uncharacterized protein</fullName>
    </submittedName>
</protein>
<keyword evidence="3" id="KW-1185">Reference proteome</keyword>
<dbReference type="GeneID" id="98665504"/>
<dbReference type="AlphaFoldDB" id="A0A1I3TBB8"/>